<dbReference type="EMBL" id="DS113235">
    <property type="protein sequence ID" value="EAY17030.1"/>
    <property type="molecule type" value="Genomic_DNA"/>
</dbReference>
<dbReference type="AlphaFoldDB" id="A2DRA4"/>
<dbReference type="Gene3D" id="3.40.50.1240">
    <property type="entry name" value="Phosphoglycerate mutase-like"/>
    <property type="match status" value="1"/>
</dbReference>
<dbReference type="CDD" id="cd07061">
    <property type="entry name" value="HP_HAP_like"/>
    <property type="match status" value="1"/>
</dbReference>
<dbReference type="VEuPathDB" id="TrichDB:TVAG_297090"/>
<dbReference type="SMR" id="A2DRA4"/>
<evidence type="ECO:0000256" key="2">
    <source>
        <dbReference type="ARBA" id="ARBA00022801"/>
    </source>
</evidence>
<name>A2DRA4_TRIV3</name>
<dbReference type="Proteomes" id="UP000001542">
    <property type="component" value="Unassembled WGS sequence"/>
</dbReference>
<dbReference type="InParanoid" id="A2DRA4"/>
<dbReference type="InterPro" id="IPR000560">
    <property type="entry name" value="His_Pase_clade-2"/>
</dbReference>
<dbReference type="PANTHER" id="PTHR11567">
    <property type="entry name" value="ACID PHOSPHATASE-RELATED"/>
    <property type="match status" value="1"/>
</dbReference>
<dbReference type="GO" id="GO:0016791">
    <property type="term" value="F:phosphatase activity"/>
    <property type="evidence" value="ECO:0000318"/>
    <property type="project" value="GO_Central"/>
</dbReference>
<organism evidence="3 4">
    <name type="scientific">Trichomonas vaginalis (strain ATCC PRA-98 / G3)</name>
    <dbReference type="NCBI Taxonomy" id="412133"/>
    <lineage>
        <taxon>Eukaryota</taxon>
        <taxon>Metamonada</taxon>
        <taxon>Parabasalia</taxon>
        <taxon>Trichomonadida</taxon>
        <taxon>Trichomonadidae</taxon>
        <taxon>Trichomonas</taxon>
    </lineage>
</organism>
<accession>A2DRA4</accession>
<evidence type="ECO:0000313" key="3">
    <source>
        <dbReference type="EMBL" id="EAY17030.1"/>
    </source>
</evidence>
<gene>
    <name evidence="3" type="ORF">TVAG_297090</name>
</gene>
<dbReference type="KEGG" id="tva:4775044"/>
<dbReference type="PANTHER" id="PTHR11567:SF110">
    <property type="entry name" value="2-PHOSPHOXYLOSE PHOSPHATASE 1"/>
    <property type="match status" value="1"/>
</dbReference>
<dbReference type="PROSITE" id="PS00616">
    <property type="entry name" value="HIS_ACID_PHOSPHAT_1"/>
    <property type="match status" value="1"/>
</dbReference>
<evidence type="ECO:0000313" key="4">
    <source>
        <dbReference type="Proteomes" id="UP000001542"/>
    </source>
</evidence>
<dbReference type="Pfam" id="PF00328">
    <property type="entry name" value="His_Phos_2"/>
    <property type="match status" value="1"/>
</dbReference>
<keyword evidence="2" id="KW-0378">Hydrolase</keyword>
<reference evidence="3" key="2">
    <citation type="journal article" date="2007" name="Science">
        <title>Draft genome sequence of the sexually transmitted pathogen Trichomonas vaginalis.</title>
        <authorList>
            <person name="Carlton J.M."/>
            <person name="Hirt R.P."/>
            <person name="Silva J.C."/>
            <person name="Delcher A.L."/>
            <person name="Schatz M."/>
            <person name="Zhao Q."/>
            <person name="Wortman J.R."/>
            <person name="Bidwell S.L."/>
            <person name="Alsmark U.C.M."/>
            <person name="Besteiro S."/>
            <person name="Sicheritz-Ponten T."/>
            <person name="Noel C.J."/>
            <person name="Dacks J.B."/>
            <person name="Foster P.G."/>
            <person name="Simillion C."/>
            <person name="Van de Peer Y."/>
            <person name="Miranda-Saavedra D."/>
            <person name="Barton G.J."/>
            <person name="Westrop G.D."/>
            <person name="Mueller S."/>
            <person name="Dessi D."/>
            <person name="Fiori P.L."/>
            <person name="Ren Q."/>
            <person name="Paulsen I."/>
            <person name="Zhang H."/>
            <person name="Bastida-Corcuera F.D."/>
            <person name="Simoes-Barbosa A."/>
            <person name="Brown M.T."/>
            <person name="Hayes R.D."/>
            <person name="Mukherjee M."/>
            <person name="Okumura C.Y."/>
            <person name="Schneider R."/>
            <person name="Smith A.J."/>
            <person name="Vanacova S."/>
            <person name="Villalvazo M."/>
            <person name="Haas B.J."/>
            <person name="Pertea M."/>
            <person name="Feldblyum T.V."/>
            <person name="Utterback T.R."/>
            <person name="Shu C.L."/>
            <person name="Osoegawa K."/>
            <person name="de Jong P.J."/>
            <person name="Hrdy I."/>
            <person name="Horvathova L."/>
            <person name="Zubacova Z."/>
            <person name="Dolezal P."/>
            <person name="Malik S.B."/>
            <person name="Logsdon J.M. Jr."/>
            <person name="Henze K."/>
            <person name="Gupta A."/>
            <person name="Wang C.C."/>
            <person name="Dunne R.L."/>
            <person name="Upcroft J.A."/>
            <person name="Upcroft P."/>
            <person name="White O."/>
            <person name="Salzberg S.L."/>
            <person name="Tang P."/>
            <person name="Chiu C.-H."/>
            <person name="Lee Y.-S."/>
            <person name="Embley T.M."/>
            <person name="Coombs G.H."/>
            <person name="Mottram J.C."/>
            <person name="Tachezy J."/>
            <person name="Fraser-Liggett C.M."/>
            <person name="Johnson P.J."/>
        </authorList>
    </citation>
    <scope>NUCLEOTIDE SEQUENCE [LARGE SCALE GENOMIC DNA]</scope>
    <source>
        <strain evidence="3">G3</strain>
    </source>
</reference>
<dbReference type="RefSeq" id="XP_001329253.1">
    <property type="nucleotide sequence ID" value="XM_001329218.1"/>
</dbReference>
<evidence type="ECO:0000256" key="1">
    <source>
        <dbReference type="ARBA" id="ARBA00005375"/>
    </source>
</evidence>
<dbReference type="InterPro" id="IPR033379">
    <property type="entry name" value="Acid_Pase_AS"/>
</dbReference>
<proteinExistence type="inferred from homology"/>
<dbReference type="STRING" id="5722.A2DRA4"/>
<dbReference type="InterPro" id="IPR029033">
    <property type="entry name" value="His_PPase_superfam"/>
</dbReference>
<comment type="similarity">
    <text evidence="1">Belongs to the histidine acid phosphatase family.</text>
</comment>
<dbReference type="InterPro" id="IPR050645">
    <property type="entry name" value="Histidine_acid_phosphatase"/>
</dbReference>
<dbReference type="FunCoup" id="A2DRA4">
    <property type="interactions" value="32"/>
</dbReference>
<dbReference type="eggNOG" id="KOG3720">
    <property type="taxonomic scope" value="Eukaryota"/>
</dbReference>
<dbReference type="SUPFAM" id="SSF53254">
    <property type="entry name" value="Phosphoglycerate mutase-like"/>
    <property type="match status" value="1"/>
</dbReference>
<keyword evidence="4" id="KW-1185">Reference proteome</keyword>
<dbReference type="VEuPathDB" id="TrichDB:TVAGG3_0512650"/>
<sequence length="366" mass="41755">MPRQIQCVAPLKEPKPLNSALLTVLTVFRHGARAPIDSWARKNESGTWICDSPDAIAPDYEPDSNRKFRRYHKVIDTTPFPPNCDSGSLIIEGMQQLKELGAYFRSYYVDKLKFIQPNFDPFEIFIRSSRSPRCQTSLRSFLQGLFPESPRSEIITYLTGAGANEPLNPDPYTCKDMVDAYAEFISTPSYKARANVSLALQKPLYEYLNLTADDQNWMWLGDWMYSFVCSNQPIPSIVTDEMFDVAMNDTLYYSGGFAEQYPDIMSGGSFRTLFEHIDAVLSEKRRSKFGIFSAHDSTVTAIMTKLGHPFKVDIPPYRSYITFEIYKDLNVRVLFNGEPVTIDGQEVIRLSKLRAKVVDTFSKCTF</sequence>
<protein>
    <submittedName>
        <fullName evidence="3">Histidine acid phosphatase family protein</fullName>
    </submittedName>
</protein>
<reference evidence="3" key="1">
    <citation type="submission" date="2006-10" db="EMBL/GenBank/DDBJ databases">
        <authorList>
            <person name="Amadeo P."/>
            <person name="Zhao Q."/>
            <person name="Wortman J."/>
            <person name="Fraser-Liggett C."/>
            <person name="Carlton J."/>
        </authorList>
    </citation>
    <scope>NUCLEOTIDE SEQUENCE</scope>
    <source>
        <strain evidence="3">G3</strain>
    </source>
</reference>
<dbReference type="OrthoDB" id="10257284at2759"/>